<dbReference type="InterPro" id="IPR000182">
    <property type="entry name" value="GNAT_dom"/>
</dbReference>
<keyword evidence="6" id="KW-1185">Reference proteome</keyword>
<comment type="caution">
    <text evidence="5">The sequence shown here is derived from an EMBL/GenBank/DDBJ whole genome shotgun (WGS) entry which is preliminary data.</text>
</comment>
<evidence type="ECO:0000256" key="3">
    <source>
        <dbReference type="ARBA" id="ARBA00038502"/>
    </source>
</evidence>
<keyword evidence="5" id="KW-0687">Ribonucleoprotein</keyword>
<dbReference type="Pfam" id="PF13302">
    <property type="entry name" value="Acetyltransf_3"/>
    <property type="match status" value="1"/>
</dbReference>
<keyword evidence="2" id="KW-0012">Acyltransferase</keyword>
<name>A0A561WNM1_ACTTI</name>
<dbReference type="SUPFAM" id="SSF55729">
    <property type="entry name" value="Acyl-CoA N-acyltransferases (Nat)"/>
    <property type="match status" value="1"/>
</dbReference>
<dbReference type="GO" id="GO:0005737">
    <property type="term" value="C:cytoplasm"/>
    <property type="evidence" value="ECO:0007669"/>
    <property type="project" value="TreeGrafter"/>
</dbReference>
<organism evidence="5 6">
    <name type="scientific">Actinoplanes teichomyceticus</name>
    <dbReference type="NCBI Taxonomy" id="1867"/>
    <lineage>
        <taxon>Bacteria</taxon>
        <taxon>Bacillati</taxon>
        <taxon>Actinomycetota</taxon>
        <taxon>Actinomycetes</taxon>
        <taxon>Micromonosporales</taxon>
        <taxon>Micromonosporaceae</taxon>
        <taxon>Actinoplanes</taxon>
    </lineage>
</organism>
<dbReference type="InterPro" id="IPR051531">
    <property type="entry name" value="N-acetyltransferase"/>
</dbReference>
<dbReference type="RefSeq" id="WP_122980987.1">
    <property type="nucleotide sequence ID" value="NZ_BOMX01000011.1"/>
</dbReference>
<comment type="similarity">
    <text evidence="3">Belongs to the acetyltransferase family. RimJ subfamily.</text>
</comment>
<evidence type="ECO:0000313" key="6">
    <source>
        <dbReference type="Proteomes" id="UP000320239"/>
    </source>
</evidence>
<proteinExistence type="inferred from homology"/>
<dbReference type="OrthoDB" id="5242221at2"/>
<feature type="domain" description="N-acetyltransferase" evidence="4">
    <location>
        <begin position="3"/>
        <end position="164"/>
    </location>
</feature>
<evidence type="ECO:0000256" key="2">
    <source>
        <dbReference type="ARBA" id="ARBA00023315"/>
    </source>
</evidence>
<dbReference type="EMBL" id="VIWY01000001">
    <property type="protein sequence ID" value="TWG25466.1"/>
    <property type="molecule type" value="Genomic_DNA"/>
</dbReference>
<evidence type="ECO:0000259" key="4">
    <source>
        <dbReference type="PROSITE" id="PS51186"/>
    </source>
</evidence>
<reference evidence="5 6" key="1">
    <citation type="submission" date="2019-06" db="EMBL/GenBank/DDBJ databases">
        <title>Sequencing the genomes of 1000 actinobacteria strains.</title>
        <authorList>
            <person name="Klenk H.-P."/>
        </authorList>
    </citation>
    <scope>NUCLEOTIDE SEQUENCE [LARGE SCALE GENOMIC DNA]</scope>
    <source>
        <strain evidence="5 6">DSM 43866</strain>
    </source>
</reference>
<dbReference type="GO" id="GO:0008999">
    <property type="term" value="F:protein-N-terminal-alanine acetyltransferase activity"/>
    <property type="evidence" value="ECO:0007669"/>
    <property type="project" value="TreeGrafter"/>
</dbReference>
<dbReference type="AlphaFoldDB" id="A0A561WNM1"/>
<dbReference type="PROSITE" id="PS51186">
    <property type="entry name" value="GNAT"/>
    <property type="match status" value="1"/>
</dbReference>
<protein>
    <submittedName>
        <fullName evidence="5">[SSU ribosomal protein S5P]-alanine acetyltransferase</fullName>
    </submittedName>
</protein>
<accession>A0A561WNM1</accession>
<evidence type="ECO:0000256" key="1">
    <source>
        <dbReference type="ARBA" id="ARBA00022679"/>
    </source>
</evidence>
<sequence length="178" mass="19514">MSVAIRPLTLDDVPALTAVLRASREHLAPWEPSREESYYTEREQRRIVADTLRAGGSLPHVILDDGALAGRVNLNNIVRGPFQSASLGYWVAAGRGGRGLATGAVAAVLRMAFTEYGLHRVEAATLLHNVRSQRVLAKNGFRRIGTAPRYLNIAGAWQDHHLFQIVAENWVEGRAAGR</sequence>
<evidence type="ECO:0000313" key="5">
    <source>
        <dbReference type="EMBL" id="TWG25466.1"/>
    </source>
</evidence>
<dbReference type="Gene3D" id="3.40.630.30">
    <property type="match status" value="1"/>
</dbReference>
<keyword evidence="1 5" id="KW-0808">Transferase</keyword>
<dbReference type="PANTHER" id="PTHR43792:SF8">
    <property type="entry name" value="[RIBOSOMAL PROTEIN US5]-ALANINE N-ACETYLTRANSFERASE"/>
    <property type="match status" value="1"/>
</dbReference>
<dbReference type="Proteomes" id="UP000320239">
    <property type="component" value="Unassembled WGS sequence"/>
</dbReference>
<gene>
    <name evidence="5" type="ORF">FHX34_101435</name>
</gene>
<dbReference type="PANTHER" id="PTHR43792">
    <property type="entry name" value="GNAT FAMILY, PUTATIVE (AFU_ORTHOLOGUE AFUA_3G00765)-RELATED-RELATED"/>
    <property type="match status" value="1"/>
</dbReference>
<dbReference type="InterPro" id="IPR016181">
    <property type="entry name" value="Acyl_CoA_acyltransferase"/>
</dbReference>
<dbReference type="GO" id="GO:0005840">
    <property type="term" value="C:ribosome"/>
    <property type="evidence" value="ECO:0007669"/>
    <property type="project" value="UniProtKB-KW"/>
</dbReference>
<keyword evidence="5" id="KW-0689">Ribosomal protein</keyword>